<dbReference type="InterPro" id="IPR001932">
    <property type="entry name" value="PPM-type_phosphatase-like_dom"/>
</dbReference>
<feature type="domain" description="PPM-type phosphatase" evidence="2">
    <location>
        <begin position="29"/>
        <end position="258"/>
    </location>
</feature>
<name>A0A5C5YRN5_9BACT</name>
<sequence length="286" mass="31040">MTTAAACHDRMQCMEVWGGNTSTSRSVSTPGLEVRVHSRPHADASGGGDVHYLSSCASGRITRLLLADVSGHGEGVSRLAVSLRDLMRENVNLIDHTRFVREMNRQFSESLKTDRFATAIVCSYFSPKQSLQICNAGHPAPLLYRAGEGDWTYPAPPADTDESSEPADFPLGVLPAAEYTRLETRLTTGDMLLCFSDAFTESVDAAGRQLGSAGLLEVIRQIDAATPEAIVSELRDRLKHADATNLDQDDATVILVRAVDSTTTLSDNLKAPLRLLRPVRDRTTLA</sequence>
<dbReference type="InterPro" id="IPR036457">
    <property type="entry name" value="PPM-type-like_dom_sf"/>
</dbReference>
<keyword evidence="4" id="KW-1185">Reference proteome</keyword>
<dbReference type="GO" id="GO:0016791">
    <property type="term" value="F:phosphatase activity"/>
    <property type="evidence" value="ECO:0007669"/>
    <property type="project" value="TreeGrafter"/>
</dbReference>
<reference evidence="3 4" key="1">
    <citation type="submission" date="2019-02" db="EMBL/GenBank/DDBJ databases">
        <title>Deep-cultivation of Planctomycetes and their phenomic and genomic characterization uncovers novel biology.</title>
        <authorList>
            <person name="Wiegand S."/>
            <person name="Jogler M."/>
            <person name="Boedeker C."/>
            <person name="Pinto D."/>
            <person name="Vollmers J."/>
            <person name="Rivas-Marin E."/>
            <person name="Kohn T."/>
            <person name="Peeters S.H."/>
            <person name="Heuer A."/>
            <person name="Rast P."/>
            <person name="Oberbeckmann S."/>
            <person name="Bunk B."/>
            <person name="Jeske O."/>
            <person name="Meyerdierks A."/>
            <person name="Storesund J.E."/>
            <person name="Kallscheuer N."/>
            <person name="Luecker S."/>
            <person name="Lage O.M."/>
            <person name="Pohl T."/>
            <person name="Merkel B.J."/>
            <person name="Hornburger P."/>
            <person name="Mueller R.-W."/>
            <person name="Bruemmer F."/>
            <person name="Labrenz M."/>
            <person name="Spormann A.M."/>
            <person name="Op Den Camp H."/>
            <person name="Overmann J."/>
            <person name="Amann R."/>
            <person name="Jetten M.S.M."/>
            <person name="Mascher T."/>
            <person name="Medema M.H."/>
            <person name="Devos D.P."/>
            <person name="Kaster A.-K."/>
            <person name="Ovreas L."/>
            <person name="Rohde M."/>
            <person name="Galperin M.Y."/>
            <person name="Jogler C."/>
        </authorList>
    </citation>
    <scope>NUCLEOTIDE SEQUENCE [LARGE SCALE GENOMIC DNA]</scope>
    <source>
        <strain evidence="3 4">Pla123a</strain>
    </source>
</reference>
<accession>A0A5C5YRN5</accession>
<protein>
    <submittedName>
        <fullName evidence="3">Stage II sporulation protein E (SpoIIE)</fullName>
    </submittedName>
</protein>
<dbReference type="SMART" id="SM00331">
    <property type="entry name" value="PP2C_SIG"/>
    <property type="match status" value="1"/>
</dbReference>
<comment type="caution">
    <text evidence="3">The sequence shown here is derived from an EMBL/GenBank/DDBJ whole genome shotgun (WGS) entry which is preliminary data.</text>
</comment>
<evidence type="ECO:0000313" key="3">
    <source>
        <dbReference type="EMBL" id="TWT77390.1"/>
    </source>
</evidence>
<dbReference type="Gene3D" id="3.60.40.10">
    <property type="entry name" value="PPM-type phosphatase domain"/>
    <property type="match status" value="1"/>
</dbReference>
<keyword evidence="1" id="KW-0378">Hydrolase</keyword>
<dbReference type="SUPFAM" id="SSF81606">
    <property type="entry name" value="PP2C-like"/>
    <property type="match status" value="1"/>
</dbReference>
<gene>
    <name evidence="3" type="ORF">Pla123a_20510</name>
</gene>
<evidence type="ECO:0000313" key="4">
    <source>
        <dbReference type="Proteomes" id="UP000318478"/>
    </source>
</evidence>
<evidence type="ECO:0000256" key="1">
    <source>
        <dbReference type="ARBA" id="ARBA00022801"/>
    </source>
</evidence>
<dbReference type="PANTHER" id="PTHR43156">
    <property type="entry name" value="STAGE II SPORULATION PROTEIN E-RELATED"/>
    <property type="match status" value="1"/>
</dbReference>
<organism evidence="3 4">
    <name type="scientific">Posidoniimonas polymericola</name>
    <dbReference type="NCBI Taxonomy" id="2528002"/>
    <lineage>
        <taxon>Bacteria</taxon>
        <taxon>Pseudomonadati</taxon>
        <taxon>Planctomycetota</taxon>
        <taxon>Planctomycetia</taxon>
        <taxon>Pirellulales</taxon>
        <taxon>Lacipirellulaceae</taxon>
        <taxon>Posidoniimonas</taxon>
    </lineage>
</organism>
<dbReference type="PANTHER" id="PTHR43156:SF2">
    <property type="entry name" value="STAGE II SPORULATION PROTEIN E"/>
    <property type="match status" value="1"/>
</dbReference>
<dbReference type="OrthoDB" id="9811749at2"/>
<evidence type="ECO:0000259" key="2">
    <source>
        <dbReference type="SMART" id="SM00331"/>
    </source>
</evidence>
<dbReference type="Proteomes" id="UP000318478">
    <property type="component" value="Unassembled WGS sequence"/>
</dbReference>
<dbReference type="AlphaFoldDB" id="A0A5C5YRN5"/>
<dbReference type="EMBL" id="SJPO01000004">
    <property type="protein sequence ID" value="TWT77390.1"/>
    <property type="molecule type" value="Genomic_DNA"/>
</dbReference>
<proteinExistence type="predicted"/>
<dbReference type="Pfam" id="PF07228">
    <property type="entry name" value="SpoIIE"/>
    <property type="match status" value="1"/>
</dbReference>
<dbReference type="RefSeq" id="WP_146586494.1">
    <property type="nucleotide sequence ID" value="NZ_SJPO01000004.1"/>
</dbReference>
<dbReference type="InterPro" id="IPR052016">
    <property type="entry name" value="Bact_Sigma-Reg"/>
</dbReference>